<accession>A0A9Q1FGI2</accession>
<comment type="similarity">
    <text evidence="1">Belongs to the TRAFAC class TrmE-Era-EngA-EngB-Septin-like GTPase superfamily. AIG1/Toc34/Toc159-like paraseptin GTPase family. IAN subfamily.</text>
</comment>
<dbReference type="AlphaFoldDB" id="A0A9Q1FGI2"/>
<protein>
    <recommendedName>
        <fullName evidence="5">AIG1-type G domain-containing protein</fullName>
    </recommendedName>
</protein>
<gene>
    <name evidence="6" type="ORF">SKAU_G00206610</name>
</gene>
<dbReference type="Proteomes" id="UP001152622">
    <property type="component" value="Chromosome 6"/>
</dbReference>
<dbReference type="FunFam" id="3.40.50.300:FF:000366">
    <property type="entry name" value="GTPase, IMAP family member 2"/>
    <property type="match status" value="1"/>
</dbReference>
<dbReference type="OrthoDB" id="5985928at2759"/>
<evidence type="ECO:0000256" key="2">
    <source>
        <dbReference type="ARBA" id="ARBA00022741"/>
    </source>
</evidence>
<evidence type="ECO:0000313" key="6">
    <source>
        <dbReference type="EMBL" id="KAJ8357867.1"/>
    </source>
</evidence>
<dbReference type="PANTHER" id="PTHR10903:SF170">
    <property type="entry name" value="GTPASE IMAP FAMILY MEMBER 7"/>
    <property type="match status" value="1"/>
</dbReference>
<dbReference type="GO" id="GO:0005525">
    <property type="term" value="F:GTP binding"/>
    <property type="evidence" value="ECO:0007669"/>
    <property type="project" value="UniProtKB-KW"/>
</dbReference>
<comment type="caution">
    <text evidence="6">The sequence shown here is derived from an EMBL/GenBank/DDBJ whole genome shotgun (WGS) entry which is preliminary data.</text>
</comment>
<evidence type="ECO:0000256" key="1">
    <source>
        <dbReference type="ARBA" id="ARBA00008535"/>
    </source>
</evidence>
<evidence type="ECO:0000256" key="4">
    <source>
        <dbReference type="SAM" id="Coils"/>
    </source>
</evidence>
<keyword evidence="4" id="KW-0175">Coiled coil</keyword>
<organism evidence="6 7">
    <name type="scientific">Synaphobranchus kaupii</name>
    <name type="common">Kaup's arrowtooth eel</name>
    <dbReference type="NCBI Taxonomy" id="118154"/>
    <lineage>
        <taxon>Eukaryota</taxon>
        <taxon>Metazoa</taxon>
        <taxon>Chordata</taxon>
        <taxon>Craniata</taxon>
        <taxon>Vertebrata</taxon>
        <taxon>Euteleostomi</taxon>
        <taxon>Actinopterygii</taxon>
        <taxon>Neopterygii</taxon>
        <taxon>Teleostei</taxon>
        <taxon>Anguilliformes</taxon>
        <taxon>Synaphobranchidae</taxon>
        <taxon>Synaphobranchus</taxon>
    </lineage>
</organism>
<keyword evidence="3" id="KW-0342">GTP-binding</keyword>
<evidence type="ECO:0000259" key="5">
    <source>
        <dbReference type="PROSITE" id="PS51720"/>
    </source>
</evidence>
<evidence type="ECO:0000313" key="7">
    <source>
        <dbReference type="Proteomes" id="UP001152622"/>
    </source>
</evidence>
<feature type="domain" description="AIG1-type G" evidence="5">
    <location>
        <begin position="10"/>
        <end position="218"/>
    </location>
</feature>
<reference evidence="6" key="1">
    <citation type="journal article" date="2023" name="Science">
        <title>Genome structures resolve the early diversification of teleost fishes.</title>
        <authorList>
            <person name="Parey E."/>
            <person name="Louis A."/>
            <person name="Montfort J."/>
            <person name="Bouchez O."/>
            <person name="Roques C."/>
            <person name="Iampietro C."/>
            <person name="Lluch J."/>
            <person name="Castinel A."/>
            <person name="Donnadieu C."/>
            <person name="Desvignes T."/>
            <person name="Floi Bucao C."/>
            <person name="Jouanno E."/>
            <person name="Wen M."/>
            <person name="Mejri S."/>
            <person name="Dirks R."/>
            <person name="Jansen H."/>
            <person name="Henkel C."/>
            <person name="Chen W.J."/>
            <person name="Zahm M."/>
            <person name="Cabau C."/>
            <person name="Klopp C."/>
            <person name="Thompson A.W."/>
            <person name="Robinson-Rechavi M."/>
            <person name="Braasch I."/>
            <person name="Lecointre G."/>
            <person name="Bobe J."/>
            <person name="Postlethwait J.H."/>
            <person name="Berthelot C."/>
            <person name="Roest Crollius H."/>
            <person name="Guiguen Y."/>
        </authorList>
    </citation>
    <scope>NUCLEOTIDE SEQUENCE</scope>
    <source>
        <strain evidence="6">WJC10195</strain>
    </source>
</reference>
<dbReference type="EMBL" id="JAINUF010000006">
    <property type="protein sequence ID" value="KAJ8357867.1"/>
    <property type="molecule type" value="Genomic_DNA"/>
</dbReference>
<name>A0A9Q1FGI2_SYNKA</name>
<dbReference type="InterPro" id="IPR006703">
    <property type="entry name" value="G_AIG1"/>
</dbReference>
<dbReference type="Pfam" id="PF04548">
    <property type="entry name" value="AIG1"/>
    <property type="match status" value="1"/>
</dbReference>
<keyword evidence="7" id="KW-1185">Reference proteome</keyword>
<dbReference type="InterPro" id="IPR045058">
    <property type="entry name" value="GIMA/IAN/Toc"/>
</dbReference>
<dbReference type="PROSITE" id="PS51720">
    <property type="entry name" value="G_AIG1"/>
    <property type="match status" value="1"/>
</dbReference>
<feature type="coiled-coil region" evidence="4">
    <location>
        <begin position="206"/>
        <end position="253"/>
    </location>
</feature>
<dbReference type="SUPFAM" id="SSF52540">
    <property type="entry name" value="P-loop containing nucleoside triphosphate hydrolases"/>
    <property type="match status" value="1"/>
</dbReference>
<keyword evidence="2" id="KW-0547">Nucleotide-binding</keyword>
<sequence length="266" mass="30934">MSMSPPLNFQMAQRIVLLGKTGSGKSSCGNTILGREAFKVGFSPSSKTKQCEKREGEVDSRQLVLVDTPGLFDTTLSKMQLEREIGKCLNFSAPGPHAFLVVIGCRRFTREERVAVERIREIFGKEADKYVMILFTHGDELEGTVEYLQEAEDDLKDLIDTIVSTNDGSYYTSQMYQDIERRITEREKELRESYELRLDKKVWELNEQYQAELTSLKEGLQTAEDDVQMEKEKRRIEEEKNRKMNEYERYFESQMRKCRQEAENTA</sequence>
<dbReference type="PANTHER" id="PTHR10903">
    <property type="entry name" value="GTPASE, IMAP FAMILY MEMBER-RELATED"/>
    <property type="match status" value="1"/>
</dbReference>
<evidence type="ECO:0000256" key="3">
    <source>
        <dbReference type="ARBA" id="ARBA00023134"/>
    </source>
</evidence>
<dbReference type="InterPro" id="IPR027417">
    <property type="entry name" value="P-loop_NTPase"/>
</dbReference>
<proteinExistence type="inferred from homology"/>
<dbReference type="Gene3D" id="3.40.50.300">
    <property type="entry name" value="P-loop containing nucleotide triphosphate hydrolases"/>
    <property type="match status" value="1"/>
</dbReference>